<feature type="region of interest" description="Disordered" evidence="1">
    <location>
        <begin position="1"/>
        <end position="25"/>
    </location>
</feature>
<accession>A0A9D4DE12</accession>
<reference evidence="2" key="1">
    <citation type="journal article" date="2019" name="bioRxiv">
        <title>The Genome of the Zebra Mussel, Dreissena polymorpha: A Resource for Invasive Species Research.</title>
        <authorList>
            <person name="McCartney M.A."/>
            <person name="Auch B."/>
            <person name="Kono T."/>
            <person name="Mallez S."/>
            <person name="Zhang Y."/>
            <person name="Obille A."/>
            <person name="Becker A."/>
            <person name="Abrahante J.E."/>
            <person name="Garbe J."/>
            <person name="Badalamenti J.P."/>
            <person name="Herman A."/>
            <person name="Mangelson H."/>
            <person name="Liachko I."/>
            <person name="Sullivan S."/>
            <person name="Sone E.D."/>
            <person name="Koren S."/>
            <person name="Silverstein K.A.T."/>
            <person name="Beckman K.B."/>
            <person name="Gohl D.M."/>
        </authorList>
    </citation>
    <scope>NUCLEOTIDE SEQUENCE</scope>
    <source>
        <strain evidence="2">Duluth1</strain>
        <tissue evidence="2">Whole animal</tissue>
    </source>
</reference>
<dbReference type="EMBL" id="JAIWYP010000010">
    <property type="protein sequence ID" value="KAH3747629.1"/>
    <property type="molecule type" value="Genomic_DNA"/>
</dbReference>
<dbReference type="Proteomes" id="UP000828390">
    <property type="component" value="Unassembled WGS sequence"/>
</dbReference>
<organism evidence="2 3">
    <name type="scientific">Dreissena polymorpha</name>
    <name type="common">Zebra mussel</name>
    <name type="synonym">Mytilus polymorpha</name>
    <dbReference type="NCBI Taxonomy" id="45954"/>
    <lineage>
        <taxon>Eukaryota</taxon>
        <taxon>Metazoa</taxon>
        <taxon>Spiralia</taxon>
        <taxon>Lophotrochozoa</taxon>
        <taxon>Mollusca</taxon>
        <taxon>Bivalvia</taxon>
        <taxon>Autobranchia</taxon>
        <taxon>Heteroconchia</taxon>
        <taxon>Euheterodonta</taxon>
        <taxon>Imparidentia</taxon>
        <taxon>Neoheterodontei</taxon>
        <taxon>Myida</taxon>
        <taxon>Dreissenoidea</taxon>
        <taxon>Dreissenidae</taxon>
        <taxon>Dreissena</taxon>
    </lineage>
</organism>
<dbReference type="AlphaFoldDB" id="A0A9D4DE12"/>
<keyword evidence="3" id="KW-1185">Reference proteome</keyword>
<gene>
    <name evidence="2" type="ORF">DPMN_182057</name>
</gene>
<evidence type="ECO:0000313" key="3">
    <source>
        <dbReference type="Proteomes" id="UP000828390"/>
    </source>
</evidence>
<proteinExistence type="predicted"/>
<sequence>MSTHSFVTTSSQNARHTGMGVSNTVQGGANAKHRNCFSNFEQFVTIRGSKSFNADWTSSRLWWPKAFGRTVRLYGASEHVNASWNGTHLVFTSSMIVAFCVQHGKMTIKVTVAIVLAVEYPRCMFLQLFNEVIKSRSGKTGFNACALSVVPD</sequence>
<name>A0A9D4DE12_DREPO</name>
<protein>
    <submittedName>
        <fullName evidence="2">Uncharacterized protein</fullName>
    </submittedName>
</protein>
<evidence type="ECO:0000256" key="1">
    <source>
        <dbReference type="SAM" id="MobiDB-lite"/>
    </source>
</evidence>
<comment type="caution">
    <text evidence="2">The sequence shown here is derived from an EMBL/GenBank/DDBJ whole genome shotgun (WGS) entry which is preliminary data.</text>
</comment>
<reference evidence="2" key="2">
    <citation type="submission" date="2020-11" db="EMBL/GenBank/DDBJ databases">
        <authorList>
            <person name="McCartney M.A."/>
            <person name="Auch B."/>
            <person name="Kono T."/>
            <person name="Mallez S."/>
            <person name="Becker A."/>
            <person name="Gohl D.M."/>
            <person name="Silverstein K.A.T."/>
            <person name="Koren S."/>
            <person name="Bechman K.B."/>
            <person name="Herman A."/>
            <person name="Abrahante J.E."/>
            <person name="Garbe J."/>
        </authorList>
    </citation>
    <scope>NUCLEOTIDE SEQUENCE</scope>
    <source>
        <strain evidence="2">Duluth1</strain>
        <tissue evidence="2">Whole animal</tissue>
    </source>
</reference>
<evidence type="ECO:0000313" key="2">
    <source>
        <dbReference type="EMBL" id="KAH3747629.1"/>
    </source>
</evidence>